<evidence type="ECO:0000259" key="2">
    <source>
        <dbReference type="PROSITE" id="PS01033"/>
    </source>
</evidence>
<dbReference type="PANTHER" id="PTHR43396:SF6">
    <property type="entry name" value="ABL201WP"/>
    <property type="match status" value="1"/>
</dbReference>
<keyword evidence="1" id="KW-0479">Metal-binding</keyword>
<dbReference type="Proteomes" id="UP000652430">
    <property type="component" value="Unassembled WGS sequence"/>
</dbReference>
<evidence type="ECO:0000313" key="4">
    <source>
        <dbReference type="Proteomes" id="UP000652430"/>
    </source>
</evidence>
<dbReference type="InterPro" id="IPR000971">
    <property type="entry name" value="Globin"/>
</dbReference>
<name>A0ABQ3LDY0_9SPHN</name>
<keyword evidence="1" id="KW-0349">Heme</keyword>
<proteinExistence type="inferred from homology"/>
<dbReference type="Gene3D" id="1.10.490.10">
    <property type="entry name" value="Globins"/>
    <property type="match status" value="1"/>
</dbReference>
<organism evidence="3 4">
    <name type="scientific">Sphingomonas glacialis</name>
    <dbReference type="NCBI Taxonomy" id="658225"/>
    <lineage>
        <taxon>Bacteria</taxon>
        <taxon>Pseudomonadati</taxon>
        <taxon>Pseudomonadota</taxon>
        <taxon>Alphaproteobacteria</taxon>
        <taxon>Sphingomonadales</taxon>
        <taxon>Sphingomonadaceae</taxon>
        <taxon>Sphingomonas</taxon>
    </lineage>
</organism>
<sequence length="139" mass="15778">MALTPEQVQLVKDSYSLICKHSEPYSILFYHQLFLKHPFVRALFPDELAHQTSVFKQTIDVLVENIADLARMRPTLATLARQHVQYGVDTYQYAIVGAVLIDTFAEILESRFTSEARKAWEALYAETAAIMISESSTGH</sequence>
<accession>A0ABQ3LDY0</accession>
<dbReference type="SUPFAM" id="SSF46458">
    <property type="entry name" value="Globin-like"/>
    <property type="match status" value="1"/>
</dbReference>
<keyword evidence="1" id="KW-0813">Transport</keyword>
<dbReference type="PANTHER" id="PTHR43396">
    <property type="entry name" value="FLAVOHEMOPROTEIN"/>
    <property type="match status" value="1"/>
</dbReference>
<gene>
    <name evidence="3" type="ORF">GCM10008023_07240</name>
</gene>
<keyword evidence="4" id="KW-1185">Reference proteome</keyword>
<reference evidence="4" key="1">
    <citation type="journal article" date="2019" name="Int. J. Syst. Evol. Microbiol.">
        <title>The Global Catalogue of Microorganisms (GCM) 10K type strain sequencing project: providing services to taxonomists for standard genome sequencing and annotation.</title>
        <authorList>
            <consortium name="The Broad Institute Genomics Platform"/>
            <consortium name="The Broad Institute Genome Sequencing Center for Infectious Disease"/>
            <person name="Wu L."/>
            <person name="Ma J."/>
        </authorList>
    </citation>
    <scope>NUCLEOTIDE SEQUENCE [LARGE SCALE GENOMIC DNA]</scope>
    <source>
        <strain evidence="4">CGMCC 1.8957</strain>
    </source>
</reference>
<comment type="similarity">
    <text evidence="1">Belongs to the globin family.</text>
</comment>
<evidence type="ECO:0000256" key="1">
    <source>
        <dbReference type="RuleBase" id="RU000356"/>
    </source>
</evidence>
<dbReference type="RefSeq" id="WP_189675132.1">
    <property type="nucleotide sequence ID" value="NZ_BNAQ01000001.1"/>
</dbReference>
<evidence type="ECO:0000313" key="3">
    <source>
        <dbReference type="EMBL" id="GHH09964.1"/>
    </source>
</evidence>
<dbReference type="InterPro" id="IPR009050">
    <property type="entry name" value="Globin-like_sf"/>
</dbReference>
<keyword evidence="1" id="KW-0561">Oxygen transport</keyword>
<feature type="domain" description="Globin" evidence="2">
    <location>
        <begin position="2"/>
        <end position="136"/>
    </location>
</feature>
<dbReference type="EMBL" id="BNAQ01000001">
    <property type="protein sequence ID" value="GHH09964.1"/>
    <property type="molecule type" value="Genomic_DNA"/>
</dbReference>
<comment type="caution">
    <text evidence="3">The sequence shown here is derived from an EMBL/GenBank/DDBJ whole genome shotgun (WGS) entry which is preliminary data.</text>
</comment>
<dbReference type="Pfam" id="PF00042">
    <property type="entry name" value="Globin"/>
    <property type="match status" value="1"/>
</dbReference>
<dbReference type="PROSITE" id="PS01033">
    <property type="entry name" value="GLOBIN"/>
    <property type="match status" value="1"/>
</dbReference>
<dbReference type="InterPro" id="IPR012292">
    <property type="entry name" value="Globin/Proto"/>
</dbReference>
<keyword evidence="1" id="KW-0408">Iron</keyword>
<protein>
    <recommendedName>
        <fullName evidence="2">Globin domain-containing protein</fullName>
    </recommendedName>
</protein>